<keyword evidence="5" id="KW-1185">Reference proteome</keyword>
<sequence>MIQDRSIMMQNIDNEESSSHDEKAISASSKLTFLKPGNNKPQIVVNFFKQIGLNNTQIKTLVSSSPGVLFADVTKALEPKIKVLQEFGLSGLDLAKVVARSRCFIRTGVDTRIRPSLDYRRELLGSDDSVAIALKRCPALLSYRLDRSILSNVLFLQNLGFLDSDIVKLVIMNPRIFLRDPKWLENKVQRVEKEFSIRKDSRMFLYGVQMISSLSKSSLGMKIGIFKSFGWSDTDIITMVQRLPFCLTLSEAKIRKVLKFFMGELGYESSYIASHPTLLMFSLEKRVLPRKKILELLKEKDLINPVPCLYTIMKCSECKFLENYVRCLRDEMPDVYDFYIKSGKVVVRTTMLYGAECWPVKNSHIQKVKVAEMRMLQWMCGHTRKDRVRNEIIREKVGVISVEDKLREVRLRWFGHVRRMDPDALDRRNIGGR</sequence>
<dbReference type="Pfam" id="PF02536">
    <property type="entry name" value="mTERF"/>
    <property type="match status" value="1"/>
</dbReference>
<dbReference type="AlphaFoldDB" id="A0A2G2VGM3"/>
<evidence type="ECO:0000256" key="1">
    <source>
        <dbReference type="ARBA" id="ARBA00007692"/>
    </source>
</evidence>
<proteinExistence type="inferred from homology"/>
<organism evidence="4 5">
    <name type="scientific">Capsicum baccatum</name>
    <name type="common">Peruvian pepper</name>
    <dbReference type="NCBI Taxonomy" id="33114"/>
    <lineage>
        <taxon>Eukaryota</taxon>
        <taxon>Viridiplantae</taxon>
        <taxon>Streptophyta</taxon>
        <taxon>Embryophyta</taxon>
        <taxon>Tracheophyta</taxon>
        <taxon>Spermatophyta</taxon>
        <taxon>Magnoliopsida</taxon>
        <taxon>eudicotyledons</taxon>
        <taxon>Gunneridae</taxon>
        <taxon>Pentapetalae</taxon>
        <taxon>asterids</taxon>
        <taxon>lamiids</taxon>
        <taxon>Solanales</taxon>
        <taxon>Solanaceae</taxon>
        <taxon>Solanoideae</taxon>
        <taxon>Capsiceae</taxon>
        <taxon>Capsicum</taxon>
    </lineage>
</organism>
<dbReference type="Gene3D" id="1.25.70.10">
    <property type="entry name" value="Transcription termination factor 3, mitochondrial"/>
    <property type="match status" value="1"/>
</dbReference>
<dbReference type="GO" id="GO:0003676">
    <property type="term" value="F:nucleic acid binding"/>
    <property type="evidence" value="ECO:0007669"/>
    <property type="project" value="InterPro"/>
</dbReference>
<comment type="caution">
    <text evidence="4">The sequence shown here is derived from an EMBL/GenBank/DDBJ whole genome shotgun (WGS) entry which is preliminary data.</text>
</comment>
<keyword evidence="3" id="KW-0809">Transit peptide</keyword>
<dbReference type="PANTHER" id="PTHR13068:SF212">
    <property type="match status" value="1"/>
</dbReference>
<gene>
    <name evidence="4" type="ORF">CQW23_28435</name>
</gene>
<dbReference type="GO" id="GO:0006353">
    <property type="term" value="P:DNA-templated transcription termination"/>
    <property type="evidence" value="ECO:0007669"/>
    <property type="project" value="UniProtKB-KW"/>
</dbReference>
<evidence type="ECO:0000256" key="2">
    <source>
        <dbReference type="ARBA" id="ARBA00022472"/>
    </source>
</evidence>
<dbReference type="PANTHER" id="PTHR13068">
    <property type="entry name" value="CGI-12 PROTEIN-RELATED"/>
    <property type="match status" value="1"/>
</dbReference>
<dbReference type="OrthoDB" id="637682at2759"/>
<dbReference type="SMART" id="SM00733">
    <property type="entry name" value="Mterf"/>
    <property type="match status" value="7"/>
</dbReference>
<keyword evidence="2" id="KW-0804">Transcription</keyword>
<evidence type="ECO:0000256" key="3">
    <source>
        <dbReference type="ARBA" id="ARBA00022946"/>
    </source>
</evidence>
<dbReference type="STRING" id="33114.A0A2G2VGM3"/>
<evidence type="ECO:0000313" key="5">
    <source>
        <dbReference type="Proteomes" id="UP000224567"/>
    </source>
</evidence>
<protein>
    <submittedName>
        <fullName evidence="4">Uncharacterized protein</fullName>
    </submittedName>
</protein>
<reference evidence="4 5" key="1">
    <citation type="journal article" date="2017" name="Genome Biol.">
        <title>New reference genome sequences of hot pepper reveal the massive evolution of plant disease-resistance genes by retroduplication.</title>
        <authorList>
            <person name="Kim S."/>
            <person name="Park J."/>
            <person name="Yeom S.I."/>
            <person name="Kim Y.M."/>
            <person name="Seo E."/>
            <person name="Kim K.T."/>
            <person name="Kim M.S."/>
            <person name="Lee J.M."/>
            <person name="Cheong K."/>
            <person name="Shin H.S."/>
            <person name="Kim S.B."/>
            <person name="Han K."/>
            <person name="Lee J."/>
            <person name="Park M."/>
            <person name="Lee H.A."/>
            <person name="Lee H.Y."/>
            <person name="Lee Y."/>
            <person name="Oh S."/>
            <person name="Lee J.H."/>
            <person name="Choi E."/>
            <person name="Choi E."/>
            <person name="Lee S.E."/>
            <person name="Jeon J."/>
            <person name="Kim H."/>
            <person name="Choi G."/>
            <person name="Song H."/>
            <person name="Lee J."/>
            <person name="Lee S.C."/>
            <person name="Kwon J.K."/>
            <person name="Lee H.Y."/>
            <person name="Koo N."/>
            <person name="Hong Y."/>
            <person name="Kim R.W."/>
            <person name="Kang W.H."/>
            <person name="Huh J.H."/>
            <person name="Kang B.C."/>
            <person name="Yang T.J."/>
            <person name="Lee Y.H."/>
            <person name="Bennetzen J.L."/>
            <person name="Choi D."/>
        </authorList>
    </citation>
    <scope>NUCLEOTIDE SEQUENCE [LARGE SCALE GENOMIC DNA]</scope>
    <source>
        <strain evidence="5">cv. PBC81</strain>
    </source>
</reference>
<dbReference type="InterPro" id="IPR038538">
    <property type="entry name" value="MTERF_sf"/>
</dbReference>
<dbReference type="FunFam" id="1.25.70.10:FF:000001">
    <property type="entry name" value="Mitochondrial transcription termination factor-like"/>
    <property type="match status" value="1"/>
</dbReference>
<keyword evidence="2" id="KW-0806">Transcription termination</keyword>
<dbReference type="Proteomes" id="UP000224567">
    <property type="component" value="Unassembled WGS sequence"/>
</dbReference>
<dbReference type="InterPro" id="IPR003690">
    <property type="entry name" value="MTERF"/>
</dbReference>
<comment type="similarity">
    <text evidence="1">Belongs to the mTERF family.</text>
</comment>
<evidence type="ECO:0000313" key="4">
    <source>
        <dbReference type="EMBL" id="PHT32098.1"/>
    </source>
</evidence>
<name>A0A2G2VGM3_CAPBA</name>
<accession>A0A2G2VGM3</accession>
<dbReference type="EMBL" id="MLFT02000012">
    <property type="protein sequence ID" value="PHT32098.1"/>
    <property type="molecule type" value="Genomic_DNA"/>
</dbReference>
<keyword evidence="2" id="KW-0805">Transcription regulation</keyword>
<reference evidence="5" key="2">
    <citation type="journal article" date="2017" name="J. Anim. Genet.">
        <title>Multiple reference genome sequences of hot pepper reveal the massive evolution of plant disease resistance genes by retroduplication.</title>
        <authorList>
            <person name="Kim S."/>
            <person name="Park J."/>
            <person name="Yeom S.-I."/>
            <person name="Kim Y.-M."/>
            <person name="Seo E."/>
            <person name="Kim K.-T."/>
            <person name="Kim M.-S."/>
            <person name="Lee J.M."/>
            <person name="Cheong K."/>
            <person name="Shin H.-S."/>
            <person name="Kim S.-B."/>
            <person name="Han K."/>
            <person name="Lee J."/>
            <person name="Park M."/>
            <person name="Lee H.-A."/>
            <person name="Lee H.-Y."/>
            <person name="Lee Y."/>
            <person name="Oh S."/>
            <person name="Lee J.H."/>
            <person name="Choi E."/>
            <person name="Choi E."/>
            <person name="Lee S.E."/>
            <person name="Jeon J."/>
            <person name="Kim H."/>
            <person name="Choi G."/>
            <person name="Song H."/>
            <person name="Lee J."/>
            <person name="Lee S.-C."/>
            <person name="Kwon J.-K."/>
            <person name="Lee H.-Y."/>
            <person name="Koo N."/>
            <person name="Hong Y."/>
            <person name="Kim R.W."/>
            <person name="Kang W.-H."/>
            <person name="Huh J.H."/>
            <person name="Kang B.-C."/>
            <person name="Yang T.-J."/>
            <person name="Lee Y.-H."/>
            <person name="Bennetzen J.L."/>
            <person name="Choi D."/>
        </authorList>
    </citation>
    <scope>NUCLEOTIDE SEQUENCE [LARGE SCALE GENOMIC DNA]</scope>
    <source>
        <strain evidence="5">cv. PBC81</strain>
    </source>
</reference>